<evidence type="ECO:0000256" key="8">
    <source>
        <dbReference type="ARBA" id="ARBA00022984"/>
    </source>
</evidence>
<comment type="pathway">
    <text evidence="10">Cell wall biogenesis; peptidoglycan biosynthesis.</text>
</comment>
<keyword evidence="7 10" id="KW-0133">Cell shape</keyword>
<keyword evidence="9 10" id="KW-0961">Cell wall biogenesis/degradation</keyword>
<dbReference type="HAMAP" id="MF_00047">
    <property type="entry name" value="Dala_Dala_lig"/>
    <property type="match status" value="1"/>
</dbReference>
<dbReference type="PROSITE" id="PS00844">
    <property type="entry name" value="DALA_DALA_LIGASE_2"/>
    <property type="match status" value="1"/>
</dbReference>
<dbReference type="EMBL" id="BAAALG010000002">
    <property type="protein sequence ID" value="GAA1093734.1"/>
    <property type="molecule type" value="Genomic_DNA"/>
</dbReference>
<accession>A0ABN1TM05</accession>
<dbReference type="PANTHER" id="PTHR23132:SF23">
    <property type="entry name" value="D-ALANINE--D-ALANINE LIGASE B"/>
    <property type="match status" value="1"/>
</dbReference>
<dbReference type="PIRSF" id="PIRSF039102">
    <property type="entry name" value="Ddl/VanB"/>
    <property type="match status" value="1"/>
</dbReference>
<dbReference type="PROSITE" id="PS00843">
    <property type="entry name" value="DALA_DALA_LIGASE_1"/>
    <property type="match status" value="1"/>
</dbReference>
<evidence type="ECO:0000313" key="14">
    <source>
        <dbReference type="Proteomes" id="UP001501581"/>
    </source>
</evidence>
<evidence type="ECO:0000256" key="4">
    <source>
        <dbReference type="ARBA" id="ARBA00022598"/>
    </source>
</evidence>
<dbReference type="Gene3D" id="3.30.1490.20">
    <property type="entry name" value="ATP-grasp fold, A domain"/>
    <property type="match status" value="1"/>
</dbReference>
<dbReference type="Pfam" id="PF07478">
    <property type="entry name" value="Dala_Dala_lig_C"/>
    <property type="match status" value="1"/>
</dbReference>
<comment type="similarity">
    <text evidence="2 10">Belongs to the D-alanine--D-alanine ligase family.</text>
</comment>
<dbReference type="RefSeq" id="WP_343991322.1">
    <property type="nucleotide sequence ID" value="NZ_BAAALG010000002.1"/>
</dbReference>
<dbReference type="PROSITE" id="PS50975">
    <property type="entry name" value="ATP_GRASP"/>
    <property type="match status" value="1"/>
</dbReference>
<proteinExistence type="inferred from homology"/>
<protein>
    <recommendedName>
        <fullName evidence="10">D-alanine--D-alanine ligase</fullName>
        <ecNumber evidence="10">6.3.2.4</ecNumber>
    </recommendedName>
    <alternativeName>
        <fullName evidence="10">D-Ala-D-Ala ligase</fullName>
    </alternativeName>
    <alternativeName>
        <fullName evidence="10">D-alanylalanine synthetase</fullName>
    </alternativeName>
</protein>
<keyword evidence="4 10" id="KW-0436">Ligase</keyword>
<keyword evidence="14" id="KW-1185">Reference proteome</keyword>
<evidence type="ECO:0000256" key="2">
    <source>
        <dbReference type="ARBA" id="ARBA00010871"/>
    </source>
</evidence>
<name>A0ABN1TM05_9ACTN</name>
<evidence type="ECO:0000259" key="12">
    <source>
        <dbReference type="PROSITE" id="PS50975"/>
    </source>
</evidence>
<evidence type="ECO:0000256" key="9">
    <source>
        <dbReference type="ARBA" id="ARBA00023316"/>
    </source>
</evidence>
<keyword evidence="5 11" id="KW-0547">Nucleotide-binding</keyword>
<dbReference type="NCBIfam" id="TIGR01205">
    <property type="entry name" value="D_ala_D_alaTIGR"/>
    <property type="match status" value="1"/>
</dbReference>
<sequence length="331" mass="34167">MKSTMSRVALIGGGANSEHAVSLASADAVGAALIRAGFVVLRLDLDQDGGWRDANGGPLTPAAAVAAIGTCDVLFPMVHGPGGEDGSLAALATLLAIPCVGSGLRPGAAGMDKWLSKLIAAELGVQVADGVLVRAGDPLPQVPGDCVVKPVAAGSSQGVTLVTSADGDDALQRAIAAALTHDEQVLIEERLRGREIDIAVLRRADGSLLVSPPLEIEVPGFFDYAAKYDGSAQFTLPAAITDVELKALQEHAITLFEGFGCAGLARIDFFLTERGWVFNEINTIPGMTEQSQAPRMLAAAGLDYAALLTELVTAALPPPSTMRQFPGDRAH</sequence>
<comment type="caution">
    <text evidence="13">The sequence shown here is derived from an EMBL/GenBank/DDBJ whole genome shotgun (WGS) entry which is preliminary data.</text>
</comment>
<evidence type="ECO:0000256" key="10">
    <source>
        <dbReference type="HAMAP-Rule" id="MF_00047"/>
    </source>
</evidence>
<dbReference type="SUPFAM" id="SSF52440">
    <property type="entry name" value="PreATP-grasp domain"/>
    <property type="match status" value="1"/>
</dbReference>
<evidence type="ECO:0000256" key="1">
    <source>
        <dbReference type="ARBA" id="ARBA00004496"/>
    </source>
</evidence>
<evidence type="ECO:0000256" key="11">
    <source>
        <dbReference type="PROSITE-ProRule" id="PRU00409"/>
    </source>
</evidence>
<keyword evidence="8 10" id="KW-0573">Peptidoglycan synthesis</keyword>
<dbReference type="SUPFAM" id="SSF56059">
    <property type="entry name" value="Glutathione synthetase ATP-binding domain-like"/>
    <property type="match status" value="1"/>
</dbReference>
<evidence type="ECO:0000256" key="7">
    <source>
        <dbReference type="ARBA" id="ARBA00022960"/>
    </source>
</evidence>
<evidence type="ECO:0000313" key="13">
    <source>
        <dbReference type="EMBL" id="GAA1093734.1"/>
    </source>
</evidence>
<reference evidence="13 14" key="1">
    <citation type="journal article" date="2019" name="Int. J. Syst. Evol. Microbiol.">
        <title>The Global Catalogue of Microorganisms (GCM) 10K type strain sequencing project: providing services to taxonomists for standard genome sequencing and annotation.</title>
        <authorList>
            <consortium name="The Broad Institute Genomics Platform"/>
            <consortium name="The Broad Institute Genome Sequencing Center for Infectious Disease"/>
            <person name="Wu L."/>
            <person name="Ma J."/>
        </authorList>
    </citation>
    <scope>NUCLEOTIDE SEQUENCE [LARGE SCALE GENOMIC DNA]</scope>
    <source>
        <strain evidence="13 14">JCM 13008</strain>
    </source>
</reference>
<keyword evidence="3 10" id="KW-0963">Cytoplasm</keyword>
<dbReference type="InterPro" id="IPR011095">
    <property type="entry name" value="Dala_Dala_lig_C"/>
</dbReference>
<dbReference type="InterPro" id="IPR005905">
    <property type="entry name" value="D_ala_D_ala"/>
</dbReference>
<dbReference type="EC" id="6.3.2.4" evidence="10"/>
<dbReference type="InterPro" id="IPR016185">
    <property type="entry name" value="PreATP-grasp_dom_sf"/>
</dbReference>
<dbReference type="PANTHER" id="PTHR23132">
    <property type="entry name" value="D-ALANINE--D-ALANINE LIGASE"/>
    <property type="match status" value="1"/>
</dbReference>
<keyword evidence="6 11" id="KW-0067">ATP-binding</keyword>
<evidence type="ECO:0000256" key="6">
    <source>
        <dbReference type="ARBA" id="ARBA00022840"/>
    </source>
</evidence>
<gene>
    <name evidence="10" type="primary">ddl</name>
    <name evidence="13" type="ORF">GCM10009668_06590</name>
</gene>
<dbReference type="Proteomes" id="UP001501581">
    <property type="component" value="Unassembled WGS sequence"/>
</dbReference>
<evidence type="ECO:0000256" key="3">
    <source>
        <dbReference type="ARBA" id="ARBA00022490"/>
    </source>
</evidence>
<dbReference type="InterPro" id="IPR000291">
    <property type="entry name" value="D-Ala_lig_Van_CS"/>
</dbReference>
<dbReference type="GO" id="GO:0016874">
    <property type="term" value="F:ligase activity"/>
    <property type="evidence" value="ECO:0007669"/>
    <property type="project" value="UniProtKB-KW"/>
</dbReference>
<dbReference type="InterPro" id="IPR013815">
    <property type="entry name" value="ATP_grasp_subdomain_1"/>
</dbReference>
<dbReference type="InterPro" id="IPR011761">
    <property type="entry name" value="ATP-grasp"/>
</dbReference>
<organism evidence="13 14">
    <name type="scientific">Nocardioides dubius</name>
    <dbReference type="NCBI Taxonomy" id="317019"/>
    <lineage>
        <taxon>Bacteria</taxon>
        <taxon>Bacillati</taxon>
        <taxon>Actinomycetota</taxon>
        <taxon>Actinomycetes</taxon>
        <taxon>Propionibacteriales</taxon>
        <taxon>Nocardioidaceae</taxon>
        <taxon>Nocardioides</taxon>
    </lineage>
</organism>
<feature type="domain" description="ATP-grasp" evidence="12">
    <location>
        <begin position="117"/>
        <end position="313"/>
    </location>
</feature>
<dbReference type="Gene3D" id="3.40.50.20">
    <property type="match status" value="1"/>
</dbReference>
<dbReference type="Gene3D" id="3.30.470.20">
    <property type="entry name" value="ATP-grasp fold, B domain"/>
    <property type="match status" value="1"/>
</dbReference>
<comment type="catalytic activity">
    <reaction evidence="10">
        <text>2 D-alanine + ATP = D-alanyl-D-alanine + ADP + phosphate + H(+)</text>
        <dbReference type="Rhea" id="RHEA:11224"/>
        <dbReference type="ChEBI" id="CHEBI:15378"/>
        <dbReference type="ChEBI" id="CHEBI:30616"/>
        <dbReference type="ChEBI" id="CHEBI:43474"/>
        <dbReference type="ChEBI" id="CHEBI:57416"/>
        <dbReference type="ChEBI" id="CHEBI:57822"/>
        <dbReference type="ChEBI" id="CHEBI:456216"/>
        <dbReference type="EC" id="6.3.2.4"/>
    </reaction>
</comment>
<evidence type="ECO:0000256" key="5">
    <source>
        <dbReference type="ARBA" id="ARBA00022741"/>
    </source>
</evidence>
<comment type="function">
    <text evidence="10">Cell wall formation.</text>
</comment>
<comment type="subcellular location">
    <subcellularLocation>
        <location evidence="1 10">Cytoplasm</location>
    </subcellularLocation>
</comment>